<protein>
    <submittedName>
        <fullName evidence="4">Ankyrin repeat domain-containing protein</fullName>
    </submittedName>
</protein>
<dbReference type="SMART" id="SM00248">
    <property type="entry name" value="ANK"/>
    <property type="match status" value="7"/>
</dbReference>
<dbReference type="InterPro" id="IPR002110">
    <property type="entry name" value="Ankyrin_rpt"/>
</dbReference>
<evidence type="ECO:0000256" key="3">
    <source>
        <dbReference type="PROSITE-ProRule" id="PRU00023"/>
    </source>
</evidence>
<evidence type="ECO:0000313" key="5">
    <source>
        <dbReference type="Proteomes" id="UP001431776"/>
    </source>
</evidence>
<dbReference type="GO" id="GO:0085020">
    <property type="term" value="P:protein K6-linked ubiquitination"/>
    <property type="evidence" value="ECO:0007669"/>
    <property type="project" value="TreeGrafter"/>
</dbReference>
<dbReference type="PANTHER" id="PTHR24171:SF8">
    <property type="entry name" value="BRCA1-ASSOCIATED RING DOMAIN PROTEIN 1"/>
    <property type="match status" value="1"/>
</dbReference>
<feature type="repeat" description="ANK" evidence="3">
    <location>
        <begin position="186"/>
        <end position="218"/>
    </location>
</feature>
<name>A0AAW6U0K7_9BACT</name>
<keyword evidence="5" id="KW-1185">Reference proteome</keyword>
<keyword evidence="2 3" id="KW-0040">ANK repeat</keyword>
<dbReference type="PROSITE" id="PS50088">
    <property type="entry name" value="ANK_REPEAT"/>
    <property type="match status" value="6"/>
</dbReference>
<feature type="repeat" description="ANK" evidence="3">
    <location>
        <begin position="49"/>
        <end position="81"/>
    </location>
</feature>
<dbReference type="PANTHER" id="PTHR24171">
    <property type="entry name" value="ANKYRIN REPEAT DOMAIN-CONTAINING PROTEIN 39-RELATED"/>
    <property type="match status" value="1"/>
</dbReference>
<dbReference type="AlphaFoldDB" id="A0AAW6U0K7"/>
<organism evidence="4 5">
    <name type="scientific">Anaerobaca lacustris</name>
    <dbReference type="NCBI Taxonomy" id="3044600"/>
    <lineage>
        <taxon>Bacteria</taxon>
        <taxon>Pseudomonadati</taxon>
        <taxon>Planctomycetota</taxon>
        <taxon>Phycisphaerae</taxon>
        <taxon>Sedimentisphaerales</taxon>
        <taxon>Anaerobacaceae</taxon>
        <taxon>Anaerobaca</taxon>
    </lineage>
</organism>
<dbReference type="GO" id="GO:0004842">
    <property type="term" value="F:ubiquitin-protein transferase activity"/>
    <property type="evidence" value="ECO:0007669"/>
    <property type="project" value="TreeGrafter"/>
</dbReference>
<evidence type="ECO:0000256" key="1">
    <source>
        <dbReference type="ARBA" id="ARBA00022737"/>
    </source>
</evidence>
<feature type="repeat" description="ANK" evidence="3">
    <location>
        <begin position="16"/>
        <end position="48"/>
    </location>
</feature>
<comment type="caution">
    <text evidence="4">The sequence shown here is derived from an EMBL/GenBank/DDBJ whole genome shotgun (WGS) entry which is preliminary data.</text>
</comment>
<accession>A0AAW6U0K7</accession>
<feature type="repeat" description="ANK" evidence="3">
    <location>
        <begin position="219"/>
        <end position="251"/>
    </location>
</feature>
<dbReference type="Gene3D" id="1.25.40.20">
    <property type="entry name" value="Ankyrin repeat-containing domain"/>
    <property type="match status" value="3"/>
</dbReference>
<dbReference type="Proteomes" id="UP001431776">
    <property type="component" value="Unassembled WGS sequence"/>
</dbReference>
<proteinExistence type="predicted"/>
<reference evidence="4" key="1">
    <citation type="submission" date="2023-05" db="EMBL/GenBank/DDBJ databases">
        <title>Anaerotaeda fermentans gen. nov., sp. nov., a novel anaerobic planctomycete of the new family within the order Sedimentisphaerales isolated from Taman Peninsula, Russia.</title>
        <authorList>
            <person name="Khomyakova M.A."/>
            <person name="Merkel A.Y."/>
            <person name="Slobodkin A.I."/>
        </authorList>
    </citation>
    <scope>NUCLEOTIDE SEQUENCE</scope>
    <source>
        <strain evidence="4">M17dextr</strain>
    </source>
</reference>
<feature type="repeat" description="ANK" evidence="3">
    <location>
        <begin position="153"/>
        <end position="185"/>
    </location>
</feature>
<dbReference type="InterPro" id="IPR036770">
    <property type="entry name" value="Ankyrin_rpt-contain_sf"/>
</dbReference>
<dbReference type="SUPFAM" id="SSF48403">
    <property type="entry name" value="Ankyrin repeat"/>
    <property type="match status" value="1"/>
</dbReference>
<dbReference type="EMBL" id="JASCXX010000012">
    <property type="protein sequence ID" value="MDI6449621.1"/>
    <property type="molecule type" value="Genomic_DNA"/>
</dbReference>
<feature type="repeat" description="ANK" evidence="3">
    <location>
        <begin position="85"/>
        <end position="113"/>
    </location>
</feature>
<gene>
    <name evidence="4" type="ORF">QJ522_11250</name>
</gene>
<sequence>MVLLVTLCGCKRQRVDVDAALHEAVGSGSLSQVRALLARGADPDVRNRHGWTPLQRAAEQGHAAMVELLMKYGADPDVDGPWGPALHIAIVRGHAAVVRKLIDGGAHVNVRDKRIESRTALDRALSGAPRVWRDEVIDILLAAGADPRLSADSGRTVLHGAASEGLTKLASLLLAHGADVNAQTAGGSTPLHSAVWENHLETATLLLDHGADINRADQVGDTPLHVAAVNGYAALFDLLRDRQANLHARDDLGQTPLDCLRSPDEPNMVILHADGQRPYEVILTLPTTVRSFLIGYGVEFDRVWTPDGNDIAALDLEAAIKAADHIATRSWFSINYVLEHLSRYHREYGGFLAAGRRYLLCNMNYTHVDKTPTDKFTWGMDGACALVRIVVDLENNVVVRIDCN</sequence>
<dbReference type="Pfam" id="PF12796">
    <property type="entry name" value="Ank_2"/>
    <property type="match status" value="2"/>
</dbReference>
<dbReference type="Pfam" id="PF00023">
    <property type="entry name" value="Ank"/>
    <property type="match status" value="1"/>
</dbReference>
<dbReference type="PRINTS" id="PR01415">
    <property type="entry name" value="ANKYRIN"/>
</dbReference>
<keyword evidence="1" id="KW-0677">Repeat</keyword>
<evidence type="ECO:0000313" key="4">
    <source>
        <dbReference type="EMBL" id="MDI6449621.1"/>
    </source>
</evidence>
<dbReference type="RefSeq" id="WP_349245030.1">
    <property type="nucleotide sequence ID" value="NZ_JASCXX010000012.1"/>
</dbReference>
<evidence type="ECO:0000256" key="2">
    <source>
        <dbReference type="ARBA" id="ARBA00023043"/>
    </source>
</evidence>
<dbReference type="PROSITE" id="PS50297">
    <property type="entry name" value="ANK_REP_REGION"/>
    <property type="match status" value="6"/>
</dbReference>